<evidence type="ECO:0000256" key="6">
    <source>
        <dbReference type="ARBA" id="ARBA00047422"/>
    </source>
</evidence>
<dbReference type="InterPro" id="IPR050390">
    <property type="entry name" value="C5-Methyltransferase"/>
</dbReference>
<dbReference type="InterPro" id="IPR001525">
    <property type="entry name" value="C5_MeTfrase"/>
</dbReference>
<reference evidence="9" key="2">
    <citation type="submission" date="2020-11" db="EMBL/GenBank/DDBJ databases">
        <title>Description of novel Gluconobacter species.</title>
        <authorList>
            <person name="Cleenwerck I."/>
            <person name="Cnockaert M."/>
            <person name="Borremans W."/>
            <person name="Wieme A.D."/>
            <person name="De Vuyst L."/>
            <person name="Vandamme P."/>
        </authorList>
    </citation>
    <scope>NUCLEOTIDE SEQUENCE</scope>
    <source>
        <strain evidence="9">LMG 1745</strain>
    </source>
</reference>
<evidence type="ECO:0000256" key="1">
    <source>
        <dbReference type="ARBA" id="ARBA00011975"/>
    </source>
</evidence>
<dbReference type="SUPFAM" id="SSF53335">
    <property type="entry name" value="S-adenosyl-L-methionine-dependent methyltransferases"/>
    <property type="match status" value="1"/>
</dbReference>
<reference evidence="9" key="1">
    <citation type="submission" date="2020-04" db="EMBL/GenBank/DDBJ databases">
        <authorList>
            <person name="Sombolestani A."/>
        </authorList>
    </citation>
    <scope>NUCLEOTIDE SEQUENCE</scope>
    <source>
        <strain evidence="9">LMG 1745</strain>
    </source>
</reference>
<keyword evidence="4 7" id="KW-0949">S-adenosyl-L-methionine</keyword>
<comment type="similarity">
    <text evidence="7 8">Belongs to the class I-like SAM-binding methyltransferase superfamily. C5-methyltransferase family.</text>
</comment>
<dbReference type="PANTHER" id="PTHR10629:SF52">
    <property type="entry name" value="DNA (CYTOSINE-5)-METHYLTRANSFERASE 1"/>
    <property type="match status" value="1"/>
</dbReference>
<dbReference type="Proteomes" id="UP000662701">
    <property type="component" value="Unassembled WGS sequence"/>
</dbReference>
<dbReference type="PROSITE" id="PS51679">
    <property type="entry name" value="SAM_MT_C5"/>
    <property type="match status" value="1"/>
</dbReference>
<name>A0ABR9YTG0_9PROT</name>
<dbReference type="GO" id="GO:0008168">
    <property type="term" value="F:methyltransferase activity"/>
    <property type="evidence" value="ECO:0007669"/>
    <property type="project" value="UniProtKB-KW"/>
</dbReference>
<dbReference type="InterPro" id="IPR029063">
    <property type="entry name" value="SAM-dependent_MTases_sf"/>
</dbReference>
<evidence type="ECO:0000256" key="2">
    <source>
        <dbReference type="ARBA" id="ARBA00022603"/>
    </source>
</evidence>
<dbReference type="EMBL" id="JABCQH010000003">
    <property type="protein sequence ID" value="MBF0887822.1"/>
    <property type="molecule type" value="Genomic_DNA"/>
</dbReference>
<proteinExistence type="inferred from homology"/>
<feature type="active site" evidence="7">
    <location>
        <position position="156"/>
    </location>
</feature>
<sequence length="540" mass="60185">MLAIEPISEKFPARADSITDQLCPSWLGAAFPIVDVFAGPGGLGEGFSLSSNEKGRSCFKSVVSIERDIFSHQTLLLRHFIRQFRVGEAPDEYYTFLKGGMTCEEMYRLHPEAYAHAASSALRISLGPESRTEVKKIIRNRVGSSRRWALVGGPPCQAYSLVGRSRMMGRKDFAEDERHTLYLEYLQIIVDHRPPVFVMENVKGLLSATINGKSAITRIVRDLSHPGTAIPGTPDDLSYKLYSLTEQDMAEGDVDPRLFVIRAEEYGIPQARHRMFIVGIRGDLKVRPGSLKKMIAPTVQETIGSLPSIRSGLSKTKDSPTAWLSELQAISTMNIRRQLNGAVYAGDIAKALDSRNLTKVSSPRAISSSRYIMRKPAHNVLRSLYDSRLSVLTAHEARSHMASDLRRYLYAATFAEKTGRSPKLADFPTSLLPDHKNVEEGRSGKMFSDRFRVQLADHVATTITSHISKDGHYFIHYDPAQCRSLTVREAARLQTFPDNYFFAGPRTEQYHQVGNAVPPQLARQIADIVAEVLHAVPDGQ</sequence>
<evidence type="ECO:0000256" key="4">
    <source>
        <dbReference type="ARBA" id="ARBA00022691"/>
    </source>
</evidence>
<dbReference type="RefSeq" id="WP_194261753.1">
    <property type="nucleotide sequence ID" value="NZ_JABCQH010000003.1"/>
</dbReference>
<dbReference type="EC" id="2.1.1.37" evidence="1"/>
<keyword evidence="2 7" id="KW-0489">Methyltransferase</keyword>
<dbReference type="GO" id="GO:0032259">
    <property type="term" value="P:methylation"/>
    <property type="evidence" value="ECO:0007669"/>
    <property type="project" value="UniProtKB-KW"/>
</dbReference>
<dbReference type="Gene3D" id="3.90.120.10">
    <property type="entry name" value="DNA Methylase, subunit A, domain 2"/>
    <property type="match status" value="1"/>
</dbReference>
<comment type="caution">
    <text evidence="9">The sequence shown here is derived from an EMBL/GenBank/DDBJ whole genome shotgun (WGS) entry which is preliminary data.</text>
</comment>
<evidence type="ECO:0000313" key="10">
    <source>
        <dbReference type="Proteomes" id="UP000662701"/>
    </source>
</evidence>
<evidence type="ECO:0000256" key="8">
    <source>
        <dbReference type="RuleBase" id="RU000416"/>
    </source>
</evidence>
<dbReference type="Pfam" id="PF00145">
    <property type="entry name" value="DNA_methylase"/>
    <property type="match status" value="1"/>
</dbReference>
<evidence type="ECO:0000313" key="9">
    <source>
        <dbReference type="EMBL" id="MBF0887822.1"/>
    </source>
</evidence>
<keyword evidence="10" id="KW-1185">Reference proteome</keyword>
<organism evidence="9 10">
    <name type="scientific">Gluconobacter cadivus</name>
    <dbReference type="NCBI Taxonomy" id="2728101"/>
    <lineage>
        <taxon>Bacteria</taxon>
        <taxon>Pseudomonadati</taxon>
        <taxon>Pseudomonadota</taxon>
        <taxon>Alphaproteobacteria</taxon>
        <taxon>Acetobacterales</taxon>
        <taxon>Acetobacteraceae</taxon>
        <taxon>Gluconobacter</taxon>
    </lineage>
</organism>
<dbReference type="PRINTS" id="PR00105">
    <property type="entry name" value="C5METTRFRASE"/>
</dbReference>
<keyword evidence="5" id="KW-0680">Restriction system</keyword>
<evidence type="ECO:0000256" key="5">
    <source>
        <dbReference type="ARBA" id="ARBA00022747"/>
    </source>
</evidence>
<evidence type="ECO:0000256" key="3">
    <source>
        <dbReference type="ARBA" id="ARBA00022679"/>
    </source>
</evidence>
<dbReference type="PANTHER" id="PTHR10629">
    <property type="entry name" value="CYTOSINE-SPECIFIC METHYLTRANSFERASE"/>
    <property type="match status" value="1"/>
</dbReference>
<comment type="catalytic activity">
    <reaction evidence="6">
        <text>a 2'-deoxycytidine in DNA + S-adenosyl-L-methionine = a 5-methyl-2'-deoxycytidine in DNA + S-adenosyl-L-homocysteine + H(+)</text>
        <dbReference type="Rhea" id="RHEA:13681"/>
        <dbReference type="Rhea" id="RHEA-COMP:11369"/>
        <dbReference type="Rhea" id="RHEA-COMP:11370"/>
        <dbReference type="ChEBI" id="CHEBI:15378"/>
        <dbReference type="ChEBI" id="CHEBI:57856"/>
        <dbReference type="ChEBI" id="CHEBI:59789"/>
        <dbReference type="ChEBI" id="CHEBI:85452"/>
        <dbReference type="ChEBI" id="CHEBI:85454"/>
        <dbReference type="EC" id="2.1.1.37"/>
    </reaction>
</comment>
<accession>A0ABR9YTG0</accession>
<gene>
    <name evidence="9" type="ORF">HKD19_04570</name>
</gene>
<evidence type="ECO:0000256" key="7">
    <source>
        <dbReference type="PROSITE-ProRule" id="PRU01016"/>
    </source>
</evidence>
<dbReference type="NCBIfam" id="TIGR00675">
    <property type="entry name" value="dcm"/>
    <property type="match status" value="1"/>
</dbReference>
<keyword evidence="3 7" id="KW-0808">Transferase</keyword>
<protein>
    <recommendedName>
        <fullName evidence="1">DNA (cytosine-5-)-methyltransferase</fullName>
        <ecNumber evidence="1">2.1.1.37</ecNumber>
    </recommendedName>
</protein>
<dbReference type="Gene3D" id="3.40.50.150">
    <property type="entry name" value="Vaccinia Virus protein VP39"/>
    <property type="match status" value="1"/>
</dbReference>